<gene>
    <name evidence="2" type="ORF">DV733_00485</name>
</gene>
<protein>
    <submittedName>
        <fullName evidence="2">Rubrerythrin-like domain-containing protein</fullName>
    </submittedName>
</protein>
<evidence type="ECO:0000313" key="3">
    <source>
        <dbReference type="Proteomes" id="UP000296706"/>
    </source>
</evidence>
<proteinExistence type="predicted"/>
<dbReference type="Pfam" id="PF23455">
    <property type="entry name" value="DUF7129"/>
    <property type="match status" value="1"/>
</dbReference>
<accession>A0A4D6HHX0</accession>
<reference evidence="2 3" key="1">
    <citation type="journal article" date="2019" name="Nat. Commun.">
        <title>A new type of DNA phosphorothioation-based antiviral system in archaea.</title>
        <authorList>
            <person name="Xiong L."/>
            <person name="Liu S."/>
            <person name="Chen S."/>
            <person name="Xiao Y."/>
            <person name="Zhu B."/>
            <person name="Gao Y."/>
            <person name="Zhang Y."/>
            <person name="Chen B."/>
            <person name="Luo J."/>
            <person name="Deng Z."/>
            <person name="Chen X."/>
            <person name="Wang L."/>
            <person name="Chen S."/>
        </authorList>
    </citation>
    <scope>NUCLEOTIDE SEQUENCE [LARGE SCALE GENOMIC DNA]</scope>
    <source>
        <strain evidence="2 3">CBA1105</strain>
    </source>
</reference>
<dbReference type="InterPro" id="IPR055553">
    <property type="entry name" value="DUF7129"/>
</dbReference>
<evidence type="ECO:0000259" key="1">
    <source>
        <dbReference type="Pfam" id="PF23455"/>
    </source>
</evidence>
<dbReference type="Proteomes" id="UP000296706">
    <property type="component" value="Chromosome"/>
</dbReference>
<name>A0A4D6HHX0_9EURY</name>
<dbReference type="NCBIfam" id="NF033497">
    <property type="entry name" value="rubre_like_arch"/>
    <property type="match status" value="1"/>
</dbReference>
<dbReference type="EMBL" id="CP031310">
    <property type="protein sequence ID" value="QCC52836.1"/>
    <property type="molecule type" value="Genomic_DNA"/>
</dbReference>
<evidence type="ECO:0000313" key="2">
    <source>
        <dbReference type="EMBL" id="QCC52836.1"/>
    </source>
</evidence>
<sequence length="40" mass="4488">MSSRLRFECADCGKRVVPASYRAACPECQGELCDSTFEDR</sequence>
<dbReference type="AlphaFoldDB" id="A0A4D6HHX0"/>
<keyword evidence="3" id="KW-1185">Reference proteome</keyword>
<organism evidence="2 3">
    <name type="scientific">Halapricum salinum</name>
    <dbReference type="NCBI Taxonomy" id="1457250"/>
    <lineage>
        <taxon>Archaea</taxon>
        <taxon>Methanobacteriati</taxon>
        <taxon>Methanobacteriota</taxon>
        <taxon>Stenosarchaea group</taxon>
        <taxon>Halobacteria</taxon>
        <taxon>Halobacteriales</taxon>
        <taxon>Haloarculaceae</taxon>
        <taxon>Halapricum</taxon>
    </lineage>
</organism>
<dbReference type="KEGG" id="hsn:DV733_00485"/>
<feature type="domain" description="DUF7129" evidence="1">
    <location>
        <begin position="3"/>
        <end position="32"/>
    </location>
</feature>